<name>A0A517YNC6_9BACT</name>
<reference evidence="1 2" key="1">
    <citation type="submission" date="2019-02" db="EMBL/GenBank/DDBJ databases">
        <title>Deep-cultivation of Planctomycetes and their phenomic and genomic characterization uncovers novel biology.</title>
        <authorList>
            <person name="Wiegand S."/>
            <person name="Jogler M."/>
            <person name="Boedeker C."/>
            <person name="Pinto D."/>
            <person name="Vollmers J."/>
            <person name="Rivas-Marin E."/>
            <person name="Kohn T."/>
            <person name="Peeters S.H."/>
            <person name="Heuer A."/>
            <person name="Rast P."/>
            <person name="Oberbeckmann S."/>
            <person name="Bunk B."/>
            <person name="Jeske O."/>
            <person name="Meyerdierks A."/>
            <person name="Storesund J.E."/>
            <person name="Kallscheuer N."/>
            <person name="Luecker S."/>
            <person name="Lage O.M."/>
            <person name="Pohl T."/>
            <person name="Merkel B.J."/>
            <person name="Hornburger P."/>
            <person name="Mueller R.-W."/>
            <person name="Bruemmer F."/>
            <person name="Labrenz M."/>
            <person name="Spormann A.M."/>
            <person name="Op den Camp H."/>
            <person name="Overmann J."/>
            <person name="Amann R."/>
            <person name="Jetten M.S.M."/>
            <person name="Mascher T."/>
            <person name="Medema M.H."/>
            <person name="Devos D.P."/>
            <person name="Kaster A.-K."/>
            <person name="Ovreas L."/>
            <person name="Rohde M."/>
            <person name="Galperin M.Y."/>
            <person name="Jogler C."/>
        </authorList>
    </citation>
    <scope>NUCLEOTIDE SEQUENCE [LARGE SCALE GENOMIC DNA]</scope>
    <source>
        <strain evidence="1 2">ETA_A8</strain>
    </source>
</reference>
<dbReference type="Proteomes" id="UP000315017">
    <property type="component" value="Chromosome"/>
</dbReference>
<dbReference type="AlphaFoldDB" id="A0A517YNC6"/>
<dbReference type="InterPro" id="IPR004027">
    <property type="entry name" value="SEC_C_motif"/>
</dbReference>
<dbReference type="RefSeq" id="WP_202921424.1">
    <property type="nucleotide sequence ID" value="NZ_CP036274.1"/>
</dbReference>
<dbReference type="EMBL" id="CP036274">
    <property type="protein sequence ID" value="QDU31718.1"/>
    <property type="molecule type" value="Genomic_DNA"/>
</dbReference>
<evidence type="ECO:0000313" key="1">
    <source>
        <dbReference type="EMBL" id="QDU31718.1"/>
    </source>
</evidence>
<proteinExistence type="predicted"/>
<dbReference type="Pfam" id="PF02810">
    <property type="entry name" value="SEC-C"/>
    <property type="match status" value="1"/>
</dbReference>
<dbReference type="SUPFAM" id="SSF103642">
    <property type="entry name" value="Sec-C motif"/>
    <property type="match status" value="1"/>
</dbReference>
<dbReference type="Gene3D" id="3.10.450.50">
    <property type="match status" value="1"/>
</dbReference>
<organism evidence="1 2">
    <name type="scientific">Anatilimnocola aggregata</name>
    <dbReference type="NCBI Taxonomy" id="2528021"/>
    <lineage>
        <taxon>Bacteria</taxon>
        <taxon>Pseudomonadati</taxon>
        <taxon>Planctomycetota</taxon>
        <taxon>Planctomycetia</taxon>
        <taxon>Pirellulales</taxon>
        <taxon>Pirellulaceae</taxon>
        <taxon>Anatilimnocola</taxon>
    </lineage>
</organism>
<protein>
    <submittedName>
        <fullName evidence="1">Uncharacterized protein</fullName>
    </submittedName>
</protein>
<dbReference type="KEGG" id="aagg:ETAA8_68780"/>
<gene>
    <name evidence="1" type="ORF">ETAA8_68780</name>
</gene>
<accession>A0A517YNC6</accession>
<evidence type="ECO:0000313" key="2">
    <source>
        <dbReference type="Proteomes" id="UP000315017"/>
    </source>
</evidence>
<sequence>MRASIERVKAALLHPELDVRNSALEYCANHWSHDESIMPIVISAYEQYGPKAFVVTHEWAKLPQNTETMNWLLQNVDKYASQLSDEVYFGRFELAAVKAVVRTIAPGMEANFAVADELPVTLRADVQRILELRSSYSQQTTAELLATTVNLCKLAATGDFSQEQWQQIECLVHEQARRPAEFAPRALAILAGQPAEGLEVSPAEDSEFDHNIVLQTMMAELAGELRLEETVPYLVEMLDSFDDGLVEAALAALKKIGTDDVARRVTAKYRESSSSRLLVIGVLESSPSELAPAALLELYSTEKDLDMRCFLLSGALQQFASEAMEPARQLLLAAQRTPETLEVHEALVVASIVLEQPFPELAEWQADMANHREYRKQYYREQPQFGSSIPGLLLDSPQSAEFGEADWHFNRSDLDVLVQPERVTAGTIHRGERVGRNDPCHCGSGKKYKKCCLRADQDVAFQM</sequence>
<keyword evidence="2" id="KW-1185">Reference proteome</keyword>